<evidence type="ECO:0000313" key="2">
    <source>
        <dbReference type="Proteomes" id="UP000000692"/>
    </source>
</evidence>
<sequence length="284" mass="31472">MFGEKEMRHAKLCGYVTSALLTCFGTAALAQNEVVSRDLYTERTSQDNRLVFCYNGFNALSEFEQDLARALGDALLTEVTLATYREGDLGSTPTRYDYRLPISDEQIFVLLAQTCDAFLGYVANSNAPEWMRVTRPYITVESVMFTADPEIHTAADLTVPVRVGIRMTTPGDSQLISYTNNTPGWARTPYHDNARVVERVLDGSTNVGMIWRQGFYLARQDMGDDPKIFLMDSLPFSARTSAIGIATRAQDGYLNTLLSDAIAALEADGTINALQVKHHMLPEG</sequence>
<keyword evidence="2" id="KW-1185">Reference proteome</keyword>
<dbReference type="Gene3D" id="3.40.190.10">
    <property type="entry name" value="Periplasmic binding protein-like II"/>
    <property type="match status" value="2"/>
</dbReference>
<proteinExistence type="predicted"/>
<dbReference type="eggNOG" id="COG0834">
    <property type="taxonomic scope" value="Bacteria"/>
</dbReference>
<evidence type="ECO:0000313" key="1">
    <source>
        <dbReference type="EMBL" id="AEM41982.1"/>
    </source>
</evidence>
<protein>
    <recommendedName>
        <fullName evidence="3">Solute-binding protein family 3/N-terminal domain-containing protein</fullName>
    </recommendedName>
</protein>
<dbReference type="HOGENOM" id="CLU_085324_0_0_5"/>
<name>F9Y5Q7_KETVW</name>
<evidence type="ECO:0008006" key="3">
    <source>
        <dbReference type="Google" id="ProtNLM"/>
    </source>
</evidence>
<dbReference type="SUPFAM" id="SSF53850">
    <property type="entry name" value="Periplasmic binding protein-like II"/>
    <property type="match status" value="1"/>
</dbReference>
<dbReference type="EMBL" id="CP002018">
    <property type="protein sequence ID" value="AEM41982.1"/>
    <property type="molecule type" value="Genomic_DNA"/>
</dbReference>
<dbReference type="OrthoDB" id="7943778at2"/>
<gene>
    <name evidence="1" type="ordered locus">KVU_2143</name>
</gene>
<dbReference type="Proteomes" id="UP000000692">
    <property type="component" value="Chromosome"/>
</dbReference>
<organism evidence="1 2">
    <name type="scientific">Ketogulonicigenium vulgare (strain WSH-001)</name>
    <dbReference type="NCBI Taxonomy" id="759362"/>
    <lineage>
        <taxon>Bacteria</taxon>
        <taxon>Pseudomonadati</taxon>
        <taxon>Pseudomonadota</taxon>
        <taxon>Alphaproteobacteria</taxon>
        <taxon>Rhodobacterales</taxon>
        <taxon>Roseobacteraceae</taxon>
        <taxon>Ketogulonicigenium</taxon>
    </lineage>
</organism>
<dbReference type="KEGG" id="kvl:KVU_2143"/>
<accession>F9Y5Q7</accession>
<dbReference type="AlphaFoldDB" id="F9Y5Q7"/>
<reference evidence="1 2" key="1">
    <citation type="journal article" date="2011" name="J. Bacteriol.">
        <title>Complete genome sequence of the industrial strain Ketogulonicigenium vulgare WSH-001.</title>
        <authorList>
            <person name="Liu L."/>
            <person name="Li Y."/>
            <person name="Zhang J."/>
            <person name="Zhou Z."/>
            <person name="Liu J."/>
            <person name="Li X."/>
            <person name="Zhou J."/>
            <person name="Du G."/>
            <person name="Wang L."/>
            <person name="Chen J."/>
        </authorList>
    </citation>
    <scope>NUCLEOTIDE SEQUENCE [LARGE SCALE GENOMIC DNA]</scope>
    <source>
        <strain evidence="1 2">WSH-001</strain>
    </source>
</reference>